<gene>
    <name evidence="1" type="ORF">UFOPK1855_00658</name>
</gene>
<evidence type="ECO:0000313" key="1">
    <source>
        <dbReference type="EMBL" id="CAB4615404.1"/>
    </source>
</evidence>
<name>A0A6J6HW89_9ZZZZ</name>
<reference evidence="1" key="1">
    <citation type="submission" date="2020-05" db="EMBL/GenBank/DDBJ databases">
        <authorList>
            <person name="Chiriac C."/>
            <person name="Salcher M."/>
            <person name="Ghai R."/>
            <person name="Kavagutti S V."/>
        </authorList>
    </citation>
    <scope>NUCLEOTIDE SEQUENCE</scope>
</reference>
<organism evidence="1">
    <name type="scientific">freshwater metagenome</name>
    <dbReference type="NCBI Taxonomy" id="449393"/>
    <lineage>
        <taxon>unclassified sequences</taxon>
        <taxon>metagenomes</taxon>
        <taxon>ecological metagenomes</taxon>
    </lineage>
</organism>
<dbReference type="AlphaFoldDB" id="A0A6J6HW89"/>
<sequence>MFDRAARPVLNAKSGLAYAPAEQVCHFAVVACLDQNCRAVRGQFESAIFGAPDDQAAVARHGFDDVGAHRGWYRELRVAIENSKNEIGVVTGGTRIPEAKFCNSVGVNVLGSTLELSKNGQIVSGINRIGVINLKQSGLVALNNQWSSHPFSLVSCADIQNLGQF</sequence>
<protein>
    <submittedName>
        <fullName evidence="1">Unannotated protein</fullName>
    </submittedName>
</protein>
<proteinExistence type="predicted"/>
<accession>A0A6J6HW89</accession>
<dbReference type="EMBL" id="CAEZUW010000098">
    <property type="protein sequence ID" value="CAB4615404.1"/>
    <property type="molecule type" value="Genomic_DNA"/>
</dbReference>